<proteinExistence type="predicted"/>
<feature type="compositionally biased region" description="Basic and acidic residues" evidence="1">
    <location>
        <begin position="25"/>
        <end position="62"/>
    </location>
</feature>
<organism evidence="4 5">
    <name type="scientific">Catellicoccus marimammalium M35/04/3</name>
    <dbReference type="NCBI Taxonomy" id="1234409"/>
    <lineage>
        <taxon>Bacteria</taxon>
        <taxon>Bacillati</taxon>
        <taxon>Bacillota</taxon>
        <taxon>Bacilli</taxon>
        <taxon>Lactobacillales</taxon>
        <taxon>Enterococcaceae</taxon>
        <taxon>Catellicoccus</taxon>
    </lineage>
</organism>
<evidence type="ECO:0000313" key="4">
    <source>
        <dbReference type="EMBL" id="EKU27687.1"/>
    </source>
</evidence>
<dbReference type="EMBL" id="AMYT01000011">
    <property type="protein sequence ID" value="EKU27687.1"/>
    <property type="molecule type" value="Genomic_DNA"/>
</dbReference>
<feature type="signal peptide" evidence="2">
    <location>
        <begin position="1"/>
        <end position="21"/>
    </location>
</feature>
<keyword evidence="2" id="KW-0732">Signal</keyword>
<evidence type="ECO:0000259" key="3">
    <source>
        <dbReference type="Pfam" id="PF03413"/>
    </source>
</evidence>
<dbReference type="RefSeq" id="WP_009489269.1">
    <property type="nucleotide sequence ID" value="NZ_AMYT01000011.1"/>
</dbReference>
<feature type="chain" id="PRO_5038653350" evidence="2">
    <location>
        <begin position="22"/>
        <end position="229"/>
    </location>
</feature>
<gene>
    <name evidence="4" type="ORF">C683_0468</name>
</gene>
<dbReference type="Gene3D" id="3.10.450.40">
    <property type="match status" value="2"/>
</dbReference>
<dbReference type="InterPro" id="IPR025711">
    <property type="entry name" value="PepSY"/>
</dbReference>
<evidence type="ECO:0000256" key="1">
    <source>
        <dbReference type="SAM" id="MobiDB-lite"/>
    </source>
</evidence>
<protein>
    <submittedName>
        <fullName evidence="4">Lipoprotein, putative</fullName>
    </submittedName>
</protein>
<keyword evidence="5" id="KW-1185">Reference proteome</keyword>
<dbReference type="Proteomes" id="UP000016057">
    <property type="component" value="Unassembled WGS sequence"/>
</dbReference>
<accession>K8ZCC3</accession>
<dbReference type="PROSITE" id="PS51257">
    <property type="entry name" value="PROKAR_LIPOPROTEIN"/>
    <property type="match status" value="1"/>
</dbReference>
<keyword evidence="4" id="KW-0449">Lipoprotein</keyword>
<dbReference type="AlphaFoldDB" id="K8ZCC3"/>
<name>K8ZCC3_9ENTE</name>
<dbReference type="eggNOG" id="COG3212">
    <property type="taxonomic scope" value="Bacteria"/>
</dbReference>
<reference evidence="4 5" key="1">
    <citation type="journal article" date="2013" name="Genome Announc.">
        <title>Draft Genome Sequence of Catellicoccus marimammalium, a Novel Species Commonly Found in Gull Feces.</title>
        <authorList>
            <person name="Weigand M.R."/>
            <person name="Ryu H."/>
            <person name="Bozcek L."/>
            <person name="Konstantinidis K.T."/>
            <person name="Santo Domingo J.W."/>
        </authorList>
    </citation>
    <scope>NUCLEOTIDE SEQUENCE [LARGE SCALE GENOMIC DNA]</scope>
    <source>
        <strain evidence="4 5">M35/04/3</strain>
    </source>
</reference>
<sequence>MKKNWLALGTSALLLFTLAGCGNSDQKDTSDNSNNAKEEEKADQKEQDKELKEDKEKEKKDEDDGGALETKKFDVSMEQAVKDFQKNNPKAKLVEVSLSHSDVDDYHYRVYGVEGKDVYREKVNANTGRADNTFHMPMLTKDQNELPKETFTLDGVKSPKEAIKAAMTALIDKEGLKKDAKDVHVAEWELVKENGTVVYKMRIRHILREYHVTLDAQNLNVISTEKDLY</sequence>
<feature type="domain" description="PepSY" evidence="3">
    <location>
        <begin position="158"/>
        <end position="225"/>
    </location>
</feature>
<dbReference type="Pfam" id="PF03413">
    <property type="entry name" value="PepSY"/>
    <property type="match status" value="1"/>
</dbReference>
<feature type="region of interest" description="Disordered" evidence="1">
    <location>
        <begin position="23"/>
        <end position="71"/>
    </location>
</feature>
<evidence type="ECO:0000256" key="2">
    <source>
        <dbReference type="SAM" id="SignalP"/>
    </source>
</evidence>
<evidence type="ECO:0000313" key="5">
    <source>
        <dbReference type="Proteomes" id="UP000016057"/>
    </source>
</evidence>
<comment type="caution">
    <text evidence="4">The sequence shown here is derived from an EMBL/GenBank/DDBJ whole genome shotgun (WGS) entry which is preliminary data.</text>
</comment>
<dbReference type="OrthoDB" id="9776669at2"/>